<dbReference type="Proteomes" id="UP001524547">
    <property type="component" value="Unassembled WGS sequence"/>
</dbReference>
<dbReference type="PANTHER" id="PTHR23514">
    <property type="entry name" value="BYPASS OF STOP CODON PROTEIN 6"/>
    <property type="match status" value="1"/>
</dbReference>
<feature type="transmembrane region" description="Helical" evidence="5">
    <location>
        <begin position="255"/>
        <end position="272"/>
    </location>
</feature>
<comment type="subcellular location">
    <subcellularLocation>
        <location evidence="1">Membrane</location>
        <topology evidence="1">Multi-pass membrane protein</topology>
    </subcellularLocation>
</comment>
<evidence type="ECO:0000256" key="1">
    <source>
        <dbReference type="ARBA" id="ARBA00004141"/>
    </source>
</evidence>
<accession>A0ABT1W027</accession>
<evidence type="ECO:0000313" key="6">
    <source>
        <dbReference type="EMBL" id="MCQ8241319.1"/>
    </source>
</evidence>
<feature type="transmembrane region" description="Helical" evidence="5">
    <location>
        <begin position="30"/>
        <end position="49"/>
    </location>
</feature>
<gene>
    <name evidence="6" type="ORF">NFI88_10760</name>
</gene>
<keyword evidence="2 5" id="KW-0812">Transmembrane</keyword>
<keyword evidence="4 5" id="KW-0472">Membrane</keyword>
<dbReference type="Pfam" id="PF07690">
    <property type="entry name" value="MFS_1"/>
    <property type="match status" value="1"/>
</dbReference>
<evidence type="ECO:0000256" key="4">
    <source>
        <dbReference type="ARBA" id="ARBA00023136"/>
    </source>
</evidence>
<name>A0ABT1W027_9PROT</name>
<feature type="transmembrane region" description="Helical" evidence="5">
    <location>
        <begin position="150"/>
        <end position="169"/>
    </location>
</feature>
<dbReference type="InterPro" id="IPR051788">
    <property type="entry name" value="MFS_Transporter"/>
</dbReference>
<feature type="transmembrane region" description="Helical" evidence="5">
    <location>
        <begin position="61"/>
        <end position="79"/>
    </location>
</feature>
<sequence length="373" mass="37813">MLFATHGSVFGSWATQIPLIKARLHIDPGTLGLVLLCLAAGGVFAMQGASRVMGRLGGLPLLRGSLLLSAGALLAASLAPNPPALAAALGAMGMGLGTLDLVMNAQAVTVERRLRRPVMSGLHGMWSLGTLLGTFAGAALLWWLPGPLEAGVVAACGAAAALLANRFLLPMTPERRDAPRGIGLLQQPGLLATGAAMAMAFAVEGALLDWSAVFLRETRHVPDALAGIGYGVFAGCTLSGRLIGDRLRARWGDLALLRGAFVCGAALLLAAAAPGPWLPILCFAATGLALGNIAPILFNAVGQRGADYGAEGSSRALGSAVSFAYAGVSVAPPLFGFVARHSSLGAALCCAAGVAFVLGSCTLLPGRWRLQPG</sequence>
<evidence type="ECO:0000256" key="3">
    <source>
        <dbReference type="ARBA" id="ARBA00022989"/>
    </source>
</evidence>
<reference evidence="6 7" key="1">
    <citation type="submission" date="2022-06" db="EMBL/GenBank/DDBJ databases">
        <title>Rhizosaccharibacter gen. nov. sp. nov. KSS12, endophytic bacteria isolated from sugarcane.</title>
        <authorList>
            <person name="Pitiwittayakul N."/>
        </authorList>
    </citation>
    <scope>NUCLEOTIDE SEQUENCE [LARGE SCALE GENOMIC DNA]</scope>
    <source>
        <strain evidence="6 7">KSS12</strain>
    </source>
</reference>
<organism evidence="6 7">
    <name type="scientific">Rhizosaccharibacter radicis</name>
    <dbReference type="NCBI Taxonomy" id="2782605"/>
    <lineage>
        <taxon>Bacteria</taxon>
        <taxon>Pseudomonadati</taxon>
        <taxon>Pseudomonadota</taxon>
        <taxon>Alphaproteobacteria</taxon>
        <taxon>Acetobacterales</taxon>
        <taxon>Acetobacteraceae</taxon>
        <taxon>Rhizosaccharibacter</taxon>
    </lineage>
</organism>
<dbReference type="SUPFAM" id="SSF103473">
    <property type="entry name" value="MFS general substrate transporter"/>
    <property type="match status" value="1"/>
</dbReference>
<feature type="transmembrane region" description="Helical" evidence="5">
    <location>
        <begin position="190"/>
        <end position="212"/>
    </location>
</feature>
<evidence type="ECO:0000313" key="7">
    <source>
        <dbReference type="Proteomes" id="UP001524547"/>
    </source>
</evidence>
<dbReference type="InterPro" id="IPR011701">
    <property type="entry name" value="MFS"/>
</dbReference>
<keyword evidence="7" id="KW-1185">Reference proteome</keyword>
<evidence type="ECO:0000256" key="2">
    <source>
        <dbReference type="ARBA" id="ARBA00022692"/>
    </source>
</evidence>
<feature type="transmembrane region" description="Helical" evidence="5">
    <location>
        <begin position="344"/>
        <end position="364"/>
    </location>
</feature>
<feature type="transmembrane region" description="Helical" evidence="5">
    <location>
        <begin position="278"/>
        <end position="298"/>
    </location>
</feature>
<dbReference type="EMBL" id="JAMZEJ010000006">
    <property type="protein sequence ID" value="MCQ8241319.1"/>
    <property type="molecule type" value="Genomic_DNA"/>
</dbReference>
<proteinExistence type="predicted"/>
<dbReference type="RefSeq" id="WP_422920062.1">
    <property type="nucleotide sequence ID" value="NZ_JAMZEJ010000006.1"/>
</dbReference>
<dbReference type="InterPro" id="IPR036259">
    <property type="entry name" value="MFS_trans_sf"/>
</dbReference>
<feature type="transmembrane region" description="Helical" evidence="5">
    <location>
        <begin position="224"/>
        <end position="243"/>
    </location>
</feature>
<feature type="transmembrane region" description="Helical" evidence="5">
    <location>
        <begin position="319"/>
        <end position="338"/>
    </location>
</feature>
<evidence type="ECO:0000256" key="5">
    <source>
        <dbReference type="SAM" id="Phobius"/>
    </source>
</evidence>
<dbReference type="Gene3D" id="1.20.1250.20">
    <property type="entry name" value="MFS general substrate transporter like domains"/>
    <property type="match status" value="1"/>
</dbReference>
<protein>
    <submittedName>
        <fullName evidence="6">MFS transporter</fullName>
    </submittedName>
</protein>
<dbReference type="CDD" id="cd17393">
    <property type="entry name" value="MFS_MosC_like"/>
    <property type="match status" value="1"/>
</dbReference>
<dbReference type="PANTHER" id="PTHR23514:SF13">
    <property type="entry name" value="INNER MEMBRANE PROTEIN YBJJ"/>
    <property type="match status" value="1"/>
</dbReference>
<comment type="caution">
    <text evidence="6">The sequence shown here is derived from an EMBL/GenBank/DDBJ whole genome shotgun (WGS) entry which is preliminary data.</text>
</comment>
<feature type="transmembrane region" description="Helical" evidence="5">
    <location>
        <begin position="85"/>
        <end position="103"/>
    </location>
</feature>
<feature type="transmembrane region" description="Helical" evidence="5">
    <location>
        <begin position="124"/>
        <end position="144"/>
    </location>
</feature>
<keyword evidence="3 5" id="KW-1133">Transmembrane helix</keyword>